<sequence>MTDEAQVNEALTAARAAHAAATEALARAEAAARAAGVEPDGTAAPELRVQRLRVVEPDGTTRMIIGNSAMSNFAPIRGRDVEHPDRGNLGGIIFCNDEGTEAGGLAYAGGKVDGEPRQLGFWSVDDFEQNEGFRLGAAQEGDRRSKWIEFADQPFFSVADFLEEAEGKTGAERDGVAAKYWPDDAGGNGILRLRLSRRRDRQVPDPQQLAGTWIGRGDLGIRSVGPTPTFVFDIPVAGSRHIDRLGHVQR</sequence>
<keyword evidence="2" id="KW-1185">Reference proteome</keyword>
<comment type="caution">
    <text evidence="1">The sequence shown here is derived from an EMBL/GenBank/DDBJ whole genome shotgun (WGS) entry which is preliminary data.</text>
</comment>
<organism evidence="1 2">
    <name type="scientific">Microlunatus parietis</name>
    <dbReference type="NCBI Taxonomy" id="682979"/>
    <lineage>
        <taxon>Bacteria</taxon>
        <taxon>Bacillati</taxon>
        <taxon>Actinomycetota</taxon>
        <taxon>Actinomycetes</taxon>
        <taxon>Propionibacteriales</taxon>
        <taxon>Propionibacteriaceae</taxon>
        <taxon>Microlunatus</taxon>
    </lineage>
</organism>
<dbReference type="AlphaFoldDB" id="A0A7Y9LC49"/>
<dbReference type="RefSeq" id="WP_179756832.1">
    <property type="nucleotide sequence ID" value="NZ_JACCBU010000001.1"/>
</dbReference>
<name>A0A7Y9LC49_9ACTN</name>
<evidence type="ECO:0000313" key="2">
    <source>
        <dbReference type="Proteomes" id="UP000569914"/>
    </source>
</evidence>
<dbReference type="EMBL" id="JACCBU010000001">
    <property type="protein sequence ID" value="NYE74489.1"/>
    <property type="molecule type" value="Genomic_DNA"/>
</dbReference>
<dbReference type="Proteomes" id="UP000569914">
    <property type="component" value="Unassembled WGS sequence"/>
</dbReference>
<gene>
    <name evidence="1" type="ORF">BKA15_005818</name>
</gene>
<reference evidence="1 2" key="1">
    <citation type="submission" date="2020-07" db="EMBL/GenBank/DDBJ databases">
        <title>Sequencing the genomes of 1000 actinobacteria strains.</title>
        <authorList>
            <person name="Klenk H.-P."/>
        </authorList>
    </citation>
    <scope>NUCLEOTIDE SEQUENCE [LARGE SCALE GENOMIC DNA]</scope>
    <source>
        <strain evidence="1 2">DSM 22083</strain>
    </source>
</reference>
<accession>A0A7Y9LC49</accession>
<evidence type="ECO:0000313" key="1">
    <source>
        <dbReference type="EMBL" id="NYE74489.1"/>
    </source>
</evidence>
<proteinExistence type="predicted"/>
<protein>
    <submittedName>
        <fullName evidence="1">Uncharacterized protein</fullName>
    </submittedName>
</protein>